<reference evidence="2 3" key="1">
    <citation type="submission" date="2024-07" db="EMBL/GenBank/DDBJ databases">
        <title>Enhanced genomic and transcriptomic resources for Trichinella pseudospiralis and T. spiralis underpin the discovery of pronounced molecular differences between stages and species.</title>
        <authorList>
            <person name="Pasi K.K."/>
            <person name="La Rosa G."/>
            <person name="Gomez-Morales M.A."/>
            <person name="Tosini F."/>
            <person name="Sumanam S."/>
            <person name="Young N.D."/>
            <person name="Chang B.C."/>
            <person name="Robin G.B."/>
        </authorList>
    </citation>
    <scope>NUCLEOTIDE SEQUENCE [LARGE SCALE GENOMIC DNA]</scope>
    <source>
        <strain evidence="2">ISS534</strain>
    </source>
</reference>
<keyword evidence="1" id="KW-0472">Membrane</keyword>
<evidence type="ECO:0000313" key="3">
    <source>
        <dbReference type="Proteomes" id="UP001558632"/>
    </source>
</evidence>
<dbReference type="EMBL" id="JBEUSY010000451">
    <property type="protein sequence ID" value="KAL1232628.1"/>
    <property type="molecule type" value="Genomic_DNA"/>
</dbReference>
<accession>A0ABR3K9I3</accession>
<name>A0ABR3K9I3_TRISP</name>
<evidence type="ECO:0000256" key="1">
    <source>
        <dbReference type="SAM" id="Phobius"/>
    </source>
</evidence>
<comment type="caution">
    <text evidence="2">The sequence shown here is derived from an EMBL/GenBank/DDBJ whole genome shotgun (WGS) entry which is preliminary data.</text>
</comment>
<gene>
    <name evidence="2" type="ORF">TSPI_01840</name>
</gene>
<evidence type="ECO:0000313" key="2">
    <source>
        <dbReference type="EMBL" id="KAL1232628.1"/>
    </source>
</evidence>
<keyword evidence="1" id="KW-0812">Transmembrane</keyword>
<sequence length="85" mass="9690">MLMAVNFSSTKIYSNHKILCIQINEAYSVVTRRSNLFVLIFDCGVVVVVPLEFMSLILPGLYIGSFLNSVNSKLLDEIKIRFFRV</sequence>
<organism evidence="2 3">
    <name type="scientific">Trichinella spiralis</name>
    <name type="common">Trichina worm</name>
    <dbReference type="NCBI Taxonomy" id="6334"/>
    <lineage>
        <taxon>Eukaryota</taxon>
        <taxon>Metazoa</taxon>
        <taxon>Ecdysozoa</taxon>
        <taxon>Nematoda</taxon>
        <taxon>Enoplea</taxon>
        <taxon>Dorylaimia</taxon>
        <taxon>Trichinellida</taxon>
        <taxon>Trichinellidae</taxon>
        <taxon>Trichinella</taxon>
    </lineage>
</organism>
<proteinExistence type="predicted"/>
<dbReference type="Proteomes" id="UP001558632">
    <property type="component" value="Unassembled WGS sequence"/>
</dbReference>
<keyword evidence="1" id="KW-1133">Transmembrane helix</keyword>
<keyword evidence="3" id="KW-1185">Reference proteome</keyword>
<feature type="transmembrane region" description="Helical" evidence="1">
    <location>
        <begin position="36"/>
        <end position="63"/>
    </location>
</feature>
<protein>
    <submittedName>
        <fullName evidence="2">Protein/nucleic acid deglycase</fullName>
    </submittedName>
</protein>